<protein>
    <submittedName>
        <fullName evidence="2">Uncharacterized protein</fullName>
    </submittedName>
</protein>
<keyword evidence="3" id="KW-1185">Reference proteome</keyword>
<proteinExistence type="predicted"/>
<dbReference type="Proteomes" id="UP000002875">
    <property type="component" value="Chromosome"/>
</dbReference>
<accession>A0ABN4ANP5</accession>
<name>A0ABN4ANP5_EMTOG</name>
<evidence type="ECO:0000313" key="2">
    <source>
        <dbReference type="EMBL" id="AFK04060.1"/>
    </source>
</evidence>
<keyword evidence="1" id="KW-0472">Membrane</keyword>
<evidence type="ECO:0000313" key="3">
    <source>
        <dbReference type="Proteomes" id="UP000002875"/>
    </source>
</evidence>
<feature type="transmembrane region" description="Helical" evidence="1">
    <location>
        <begin position="20"/>
        <end position="42"/>
    </location>
</feature>
<gene>
    <name evidence="2" type="ordered locus">Emtol_2927</name>
</gene>
<feature type="transmembrane region" description="Helical" evidence="1">
    <location>
        <begin position="54"/>
        <end position="81"/>
    </location>
</feature>
<keyword evidence="1" id="KW-1133">Transmembrane helix</keyword>
<sequence length="117" mass="13335">MELKNKKPPGKKMLKRMSLYTKWLLSSVGGLLLIGFGLSLFSEAGHLKHTNEPFLRWFLLGTYSLIMICSGLSVFGQGIIFKVRIENKKLIKKALKQREKVAKKKLTITKIDNSKIE</sequence>
<keyword evidence="1" id="KW-0812">Transmembrane</keyword>
<reference evidence="2 3" key="1">
    <citation type="submission" date="2011-07" db="EMBL/GenBank/DDBJ databases">
        <title>The complete genome of chromosome of Emticicia oligotrophica DSM 17448.</title>
        <authorList>
            <consortium name="US DOE Joint Genome Institute (JGI-PGF)"/>
            <person name="Lucas S."/>
            <person name="Han J."/>
            <person name="Lapidus A."/>
            <person name="Bruce D."/>
            <person name="Goodwin L."/>
            <person name="Pitluck S."/>
            <person name="Peters L."/>
            <person name="Kyrpides N."/>
            <person name="Mavromatis K."/>
            <person name="Ivanova N."/>
            <person name="Ovchinnikova G."/>
            <person name="Teshima H."/>
            <person name="Detter J.C."/>
            <person name="Tapia R."/>
            <person name="Han C."/>
            <person name="Land M."/>
            <person name="Hauser L."/>
            <person name="Markowitz V."/>
            <person name="Cheng J.-F."/>
            <person name="Hugenholtz P."/>
            <person name="Woyke T."/>
            <person name="Wu D."/>
            <person name="Tindall B."/>
            <person name="Pomrenke H."/>
            <person name="Brambilla E."/>
            <person name="Klenk H.-P."/>
            <person name="Eisen J.A."/>
        </authorList>
    </citation>
    <scope>NUCLEOTIDE SEQUENCE [LARGE SCALE GENOMIC DNA]</scope>
    <source>
        <strain evidence="2 3">DSM 17448</strain>
    </source>
</reference>
<dbReference type="RefSeq" id="WP_015029754.1">
    <property type="nucleotide sequence ID" value="NC_018748.1"/>
</dbReference>
<dbReference type="EMBL" id="CP002961">
    <property type="protein sequence ID" value="AFK04060.1"/>
    <property type="molecule type" value="Genomic_DNA"/>
</dbReference>
<evidence type="ECO:0000256" key="1">
    <source>
        <dbReference type="SAM" id="Phobius"/>
    </source>
</evidence>
<organism evidence="2 3">
    <name type="scientific">Emticicia oligotrophica (strain DSM 17448 / CIP 109782 / MTCC 6937 / GPTSA100-15)</name>
    <dbReference type="NCBI Taxonomy" id="929562"/>
    <lineage>
        <taxon>Bacteria</taxon>
        <taxon>Pseudomonadati</taxon>
        <taxon>Bacteroidota</taxon>
        <taxon>Cytophagia</taxon>
        <taxon>Cytophagales</taxon>
        <taxon>Leadbetterellaceae</taxon>
        <taxon>Emticicia</taxon>
    </lineage>
</organism>